<evidence type="ECO:0000256" key="2">
    <source>
        <dbReference type="ARBA" id="ARBA00023315"/>
    </source>
</evidence>
<dbReference type="CDD" id="cd04301">
    <property type="entry name" value="NAT_SF"/>
    <property type="match status" value="1"/>
</dbReference>
<dbReference type="Pfam" id="PF00583">
    <property type="entry name" value="Acetyltransf_1"/>
    <property type="match status" value="1"/>
</dbReference>
<protein>
    <submittedName>
        <fullName evidence="3">Acetyltransferase (GNAT) family protein</fullName>
    </submittedName>
</protein>
<dbReference type="STRING" id="1458307.OSB_25910"/>
<dbReference type="GO" id="GO:0016747">
    <property type="term" value="F:acyltransferase activity, transferring groups other than amino-acyl groups"/>
    <property type="evidence" value="ECO:0007669"/>
    <property type="project" value="InterPro"/>
</dbReference>
<dbReference type="InterPro" id="IPR000182">
    <property type="entry name" value="GNAT_dom"/>
</dbReference>
<sequence>MNRVKFRQLQPNDPALAQAFDVMRAAFAGMEGRIDPPSSLESMTLESLQRTADDAEFWVAGDPVVGTVTLTPKEKVLYVGKLAVTDPRQGLGRALMELAEERAVVLGYDWLELQSRVELVEVHAVFKALGYREIARTTHDGFKRPTAILFRKKIS</sequence>
<dbReference type="EMBL" id="CP012160">
    <property type="protein sequence ID" value="AKS47121.1"/>
    <property type="molecule type" value="Genomic_DNA"/>
</dbReference>
<dbReference type="RefSeq" id="WP_234967429.1">
    <property type="nucleotide sequence ID" value="NZ_CP012160.1"/>
</dbReference>
<keyword evidence="4" id="KW-1185">Reference proteome</keyword>
<dbReference type="KEGG" id="otm:OSB_25910"/>
<evidence type="ECO:0000313" key="3">
    <source>
        <dbReference type="EMBL" id="AKS47121.1"/>
    </source>
</evidence>
<dbReference type="PROSITE" id="PS51186">
    <property type="entry name" value="GNAT"/>
    <property type="match status" value="1"/>
</dbReference>
<dbReference type="Gene3D" id="3.40.630.30">
    <property type="match status" value="1"/>
</dbReference>
<evidence type="ECO:0000313" key="4">
    <source>
        <dbReference type="Proteomes" id="UP000067444"/>
    </source>
</evidence>
<name>A0A0K0Y8A4_9RHOB</name>
<keyword evidence="1 3" id="KW-0808">Transferase</keyword>
<evidence type="ECO:0000256" key="1">
    <source>
        <dbReference type="ARBA" id="ARBA00022679"/>
    </source>
</evidence>
<keyword evidence="2" id="KW-0012">Acyltransferase</keyword>
<dbReference type="Proteomes" id="UP000067444">
    <property type="component" value="Chromosome"/>
</dbReference>
<reference evidence="3 4" key="1">
    <citation type="journal article" date="2015" name="Genome Announc.">
        <title>Closed Genome Sequence of Octadecabacter temperatus SB1, the First Mesophilic Species of the Genus Octadecabacter.</title>
        <authorList>
            <person name="Voget S."/>
            <person name="Billerbeck S."/>
            <person name="Simon M."/>
            <person name="Daniel R."/>
        </authorList>
    </citation>
    <scope>NUCLEOTIDE SEQUENCE [LARGE SCALE GENOMIC DNA]</scope>
    <source>
        <strain evidence="3 4">SB1</strain>
    </source>
</reference>
<accession>A0A0K0Y8A4</accession>
<dbReference type="PANTHER" id="PTHR43877">
    <property type="entry name" value="AMINOALKYLPHOSPHONATE N-ACETYLTRANSFERASE-RELATED-RELATED"/>
    <property type="match status" value="1"/>
</dbReference>
<dbReference type="InterPro" id="IPR016181">
    <property type="entry name" value="Acyl_CoA_acyltransferase"/>
</dbReference>
<gene>
    <name evidence="3" type="ORF">OSB_25910</name>
</gene>
<dbReference type="AlphaFoldDB" id="A0A0K0Y8A4"/>
<organism evidence="3 4">
    <name type="scientific">Octadecabacter temperatus</name>
    <dbReference type="NCBI Taxonomy" id="1458307"/>
    <lineage>
        <taxon>Bacteria</taxon>
        <taxon>Pseudomonadati</taxon>
        <taxon>Pseudomonadota</taxon>
        <taxon>Alphaproteobacteria</taxon>
        <taxon>Rhodobacterales</taxon>
        <taxon>Roseobacteraceae</taxon>
        <taxon>Octadecabacter</taxon>
    </lineage>
</organism>
<proteinExistence type="predicted"/>
<dbReference type="InterPro" id="IPR050832">
    <property type="entry name" value="Bact_Acetyltransf"/>
</dbReference>
<dbReference type="SUPFAM" id="SSF55729">
    <property type="entry name" value="Acyl-CoA N-acyltransferases (Nat)"/>
    <property type="match status" value="1"/>
</dbReference>